<feature type="transmembrane region" description="Helical" evidence="1">
    <location>
        <begin position="23"/>
        <end position="44"/>
    </location>
</feature>
<dbReference type="AlphaFoldDB" id="A0A6A6PYH5"/>
<keyword evidence="1" id="KW-0472">Membrane</keyword>
<proteinExistence type="predicted"/>
<keyword evidence="1" id="KW-1133">Transmembrane helix</keyword>
<organism evidence="2 3">
    <name type="scientific">Neohortaea acidophila</name>
    <dbReference type="NCBI Taxonomy" id="245834"/>
    <lineage>
        <taxon>Eukaryota</taxon>
        <taxon>Fungi</taxon>
        <taxon>Dikarya</taxon>
        <taxon>Ascomycota</taxon>
        <taxon>Pezizomycotina</taxon>
        <taxon>Dothideomycetes</taxon>
        <taxon>Dothideomycetidae</taxon>
        <taxon>Mycosphaerellales</taxon>
        <taxon>Teratosphaeriaceae</taxon>
        <taxon>Neohortaea</taxon>
    </lineage>
</organism>
<sequence>MAPVGFWSTPFQYMHWAARAKPAIFWSLVIGGIGPVMVAVVPPIRHRLGDGPRQQIPLTYPSTCTLLSVVMRVIRVSAYG</sequence>
<protein>
    <recommendedName>
        <fullName evidence="4">NADH-ubiquinone oxidoreductase 9.5 kDa subunit</fullName>
    </recommendedName>
</protein>
<dbReference type="OrthoDB" id="2093409at2759"/>
<gene>
    <name evidence="2" type="ORF">BDY17DRAFT_321920</name>
</gene>
<keyword evidence="1" id="KW-0812">Transmembrane</keyword>
<dbReference type="RefSeq" id="XP_033591611.1">
    <property type="nucleotide sequence ID" value="XM_033736722.1"/>
</dbReference>
<dbReference type="PANTHER" id="PTHR38488:SF1">
    <property type="entry name" value="OXIDOREDUCTASE 9.5 KDA SUBUNIT, PUTATIVE (AFU_ORTHOLOGUE AFUA_5G08980)-RELATED"/>
    <property type="match status" value="1"/>
</dbReference>
<dbReference type="PANTHER" id="PTHR38488">
    <property type="entry name" value="OXIDOREDUCTASE 9.5 KDA SUBUNIT, PUTATIVE (AFU_ORTHOLOGUE AFUA_5G08980)-RELATED"/>
    <property type="match status" value="1"/>
</dbReference>
<dbReference type="InterPro" id="IPR039961">
    <property type="entry name" value="Nuo9.5"/>
</dbReference>
<dbReference type="EMBL" id="MU001633">
    <property type="protein sequence ID" value="KAF2485042.1"/>
    <property type="molecule type" value="Genomic_DNA"/>
</dbReference>
<evidence type="ECO:0000313" key="2">
    <source>
        <dbReference type="EMBL" id="KAF2485042.1"/>
    </source>
</evidence>
<evidence type="ECO:0000313" key="3">
    <source>
        <dbReference type="Proteomes" id="UP000799767"/>
    </source>
</evidence>
<reference evidence="2" key="1">
    <citation type="journal article" date="2020" name="Stud. Mycol.">
        <title>101 Dothideomycetes genomes: a test case for predicting lifestyles and emergence of pathogens.</title>
        <authorList>
            <person name="Haridas S."/>
            <person name="Albert R."/>
            <person name="Binder M."/>
            <person name="Bloem J."/>
            <person name="Labutti K."/>
            <person name="Salamov A."/>
            <person name="Andreopoulos B."/>
            <person name="Baker S."/>
            <person name="Barry K."/>
            <person name="Bills G."/>
            <person name="Bluhm B."/>
            <person name="Cannon C."/>
            <person name="Castanera R."/>
            <person name="Culley D."/>
            <person name="Daum C."/>
            <person name="Ezra D."/>
            <person name="Gonzalez J."/>
            <person name="Henrissat B."/>
            <person name="Kuo A."/>
            <person name="Liang C."/>
            <person name="Lipzen A."/>
            <person name="Lutzoni F."/>
            <person name="Magnuson J."/>
            <person name="Mondo S."/>
            <person name="Nolan M."/>
            <person name="Ohm R."/>
            <person name="Pangilinan J."/>
            <person name="Park H.-J."/>
            <person name="Ramirez L."/>
            <person name="Alfaro M."/>
            <person name="Sun H."/>
            <person name="Tritt A."/>
            <person name="Yoshinaga Y."/>
            <person name="Zwiers L.-H."/>
            <person name="Turgeon B."/>
            <person name="Goodwin S."/>
            <person name="Spatafora J."/>
            <person name="Crous P."/>
            <person name="Grigoriev I."/>
        </authorList>
    </citation>
    <scope>NUCLEOTIDE SEQUENCE</scope>
    <source>
        <strain evidence="2">CBS 113389</strain>
    </source>
</reference>
<evidence type="ECO:0000256" key="1">
    <source>
        <dbReference type="SAM" id="Phobius"/>
    </source>
</evidence>
<accession>A0A6A6PYH5</accession>
<keyword evidence="3" id="KW-1185">Reference proteome</keyword>
<dbReference type="Proteomes" id="UP000799767">
    <property type="component" value="Unassembled WGS sequence"/>
</dbReference>
<evidence type="ECO:0008006" key="4">
    <source>
        <dbReference type="Google" id="ProtNLM"/>
    </source>
</evidence>
<name>A0A6A6PYH5_9PEZI</name>
<dbReference type="CDD" id="cd22903">
    <property type="entry name" value="NI9M"/>
    <property type="match status" value="1"/>
</dbReference>
<dbReference type="GeneID" id="54477724"/>